<reference evidence="1 2" key="1">
    <citation type="submission" date="2015-02" db="EMBL/GenBank/DDBJ databases">
        <authorList>
            <person name="Ju K.-S."/>
            <person name="Doroghazi J.R."/>
            <person name="Metcalf W."/>
        </authorList>
    </citation>
    <scope>NUCLEOTIDE SEQUENCE [LARGE SCALE GENOMIC DNA]</scope>
    <source>
        <strain evidence="1 2">NRRL B-16140</strain>
    </source>
</reference>
<gene>
    <name evidence="1" type="ORF">UK23_29460</name>
</gene>
<comment type="caution">
    <text evidence="1">The sequence shown here is derived from an EMBL/GenBank/DDBJ whole genome shotgun (WGS) entry which is preliminary data.</text>
</comment>
<protein>
    <submittedName>
        <fullName evidence="1">Uncharacterized protein</fullName>
    </submittedName>
</protein>
<sequence length="136" mass="15018">MIVQFPAASTGAADAPLFTSEVQARIDRWRQYDPASPAPVFAERLVSEFGYEVQQPPKSGAELRFVFAKPGKGAATLWMNTTGIHSIAAPQAEFAARLQGAQKKEDNRVVFLFDSDGFDFDLVATRFAEWAAKEIY</sequence>
<name>A0A0F0GPF1_LENAE</name>
<evidence type="ECO:0000313" key="2">
    <source>
        <dbReference type="Proteomes" id="UP000033393"/>
    </source>
</evidence>
<evidence type="ECO:0000313" key="1">
    <source>
        <dbReference type="EMBL" id="KJK44431.1"/>
    </source>
</evidence>
<keyword evidence="2" id="KW-1185">Reference proteome</keyword>
<organism evidence="1 2">
    <name type="scientific">Lentzea aerocolonigenes</name>
    <name type="common">Lechevalieria aerocolonigenes</name>
    <name type="synonym">Saccharothrix aerocolonigenes</name>
    <dbReference type="NCBI Taxonomy" id="68170"/>
    <lineage>
        <taxon>Bacteria</taxon>
        <taxon>Bacillati</taxon>
        <taxon>Actinomycetota</taxon>
        <taxon>Actinomycetes</taxon>
        <taxon>Pseudonocardiales</taxon>
        <taxon>Pseudonocardiaceae</taxon>
        <taxon>Lentzea</taxon>
    </lineage>
</organism>
<dbReference type="PATRIC" id="fig|68170.10.peg.7725"/>
<accession>A0A0F0GPF1</accession>
<dbReference type="AlphaFoldDB" id="A0A0F0GPF1"/>
<dbReference type="Proteomes" id="UP000033393">
    <property type="component" value="Unassembled WGS sequence"/>
</dbReference>
<proteinExistence type="predicted"/>
<dbReference type="RefSeq" id="WP_045314930.1">
    <property type="nucleotide sequence ID" value="NZ_JYJG01000247.1"/>
</dbReference>
<dbReference type="EMBL" id="JYJG01000247">
    <property type="protein sequence ID" value="KJK44431.1"/>
    <property type="molecule type" value="Genomic_DNA"/>
</dbReference>